<dbReference type="Pfam" id="PF02212">
    <property type="entry name" value="GED"/>
    <property type="match status" value="1"/>
</dbReference>
<evidence type="ECO:0000256" key="4">
    <source>
        <dbReference type="SAM" id="MobiDB-lite"/>
    </source>
</evidence>
<organism evidence="7 8">
    <name type="scientific">Echria macrotheca</name>
    <dbReference type="NCBI Taxonomy" id="438768"/>
    <lineage>
        <taxon>Eukaryota</taxon>
        <taxon>Fungi</taxon>
        <taxon>Dikarya</taxon>
        <taxon>Ascomycota</taxon>
        <taxon>Pezizomycotina</taxon>
        <taxon>Sordariomycetes</taxon>
        <taxon>Sordariomycetidae</taxon>
        <taxon>Sordariales</taxon>
        <taxon>Schizotheciaceae</taxon>
        <taxon>Echria</taxon>
    </lineage>
</organism>
<dbReference type="GO" id="GO:0008017">
    <property type="term" value="F:microtubule binding"/>
    <property type="evidence" value="ECO:0007669"/>
    <property type="project" value="TreeGrafter"/>
</dbReference>
<reference evidence="7" key="1">
    <citation type="submission" date="2023-06" db="EMBL/GenBank/DDBJ databases">
        <title>Genome-scale phylogeny and comparative genomics of the fungal order Sordariales.</title>
        <authorList>
            <consortium name="Lawrence Berkeley National Laboratory"/>
            <person name="Hensen N."/>
            <person name="Bonometti L."/>
            <person name="Westerberg I."/>
            <person name="Brannstrom I.O."/>
            <person name="Guillou S."/>
            <person name="Cros-Aarteil S."/>
            <person name="Calhoun S."/>
            <person name="Haridas S."/>
            <person name="Kuo A."/>
            <person name="Mondo S."/>
            <person name="Pangilinan J."/>
            <person name="Riley R."/>
            <person name="Labutti K."/>
            <person name="Andreopoulos B."/>
            <person name="Lipzen A."/>
            <person name="Chen C."/>
            <person name="Yanf M."/>
            <person name="Daum C."/>
            <person name="Ng V."/>
            <person name="Clum A."/>
            <person name="Steindorff A."/>
            <person name="Ohm R."/>
            <person name="Martin F."/>
            <person name="Silar P."/>
            <person name="Natvig D."/>
            <person name="Lalanne C."/>
            <person name="Gautier V."/>
            <person name="Ament-Velasquez S.L."/>
            <person name="Kruys A."/>
            <person name="Hutchinson M.I."/>
            <person name="Powell A.J."/>
            <person name="Barry K."/>
            <person name="Miller A.N."/>
            <person name="Grigoriev I.V."/>
            <person name="Debuchy R."/>
            <person name="Gladieux P."/>
            <person name="Thoren M.H."/>
            <person name="Johannesson H."/>
        </authorList>
    </citation>
    <scope>NUCLEOTIDE SEQUENCE</scope>
    <source>
        <strain evidence="7">PSN4</strain>
    </source>
</reference>
<dbReference type="GO" id="GO:0003924">
    <property type="term" value="F:GTPase activity"/>
    <property type="evidence" value="ECO:0007669"/>
    <property type="project" value="InterPro"/>
</dbReference>
<dbReference type="InterPro" id="IPR022812">
    <property type="entry name" value="Dynamin"/>
</dbReference>
<keyword evidence="1" id="KW-0547">Nucleotide-binding</keyword>
<dbReference type="GO" id="GO:0031623">
    <property type="term" value="P:receptor internalization"/>
    <property type="evidence" value="ECO:0007669"/>
    <property type="project" value="TreeGrafter"/>
</dbReference>
<dbReference type="AlphaFoldDB" id="A0AAJ0BL06"/>
<dbReference type="InterPro" id="IPR030381">
    <property type="entry name" value="G_DYNAMIN_dom"/>
</dbReference>
<dbReference type="Gene3D" id="1.20.120.1240">
    <property type="entry name" value="Dynamin, middle domain"/>
    <property type="match status" value="1"/>
</dbReference>
<dbReference type="PRINTS" id="PR00195">
    <property type="entry name" value="DYNAMIN"/>
</dbReference>
<dbReference type="GO" id="GO:0005737">
    <property type="term" value="C:cytoplasm"/>
    <property type="evidence" value="ECO:0007669"/>
    <property type="project" value="TreeGrafter"/>
</dbReference>
<dbReference type="PROSITE" id="PS51718">
    <property type="entry name" value="G_DYNAMIN_2"/>
    <property type="match status" value="1"/>
</dbReference>
<evidence type="ECO:0000256" key="2">
    <source>
        <dbReference type="ARBA" id="ARBA00023134"/>
    </source>
</evidence>
<dbReference type="PANTHER" id="PTHR11566">
    <property type="entry name" value="DYNAMIN"/>
    <property type="match status" value="1"/>
</dbReference>
<proteinExistence type="predicted"/>
<feature type="domain" description="GED" evidence="5">
    <location>
        <begin position="820"/>
        <end position="918"/>
    </location>
</feature>
<dbReference type="Pfam" id="PF01031">
    <property type="entry name" value="Dynamin_M"/>
    <property type="match status" value="1"/>
</dbReference>
<dbReference type="GO" id="GO:0005525">
    <property type="term" value="F:GTP binding"/>
    <property type="evidence" value="ECO:0007669"/>
    <property type="project" value="InterPro"/>
</dbReference>
<dbReference type="InterPro" id="IPR001401">
    <property type="entry name" value="Dynamin_GTPase"/>
</dbReference>
<feature type="compositionally biased region" description="Basic and acidic residues" evidence="4">
    <location>
        <begin position="603"/>
        <end position="616"/>
    </location>
</feature>
<dbReference type="Gene3D" id="3.40.50.300">
    <property type="entry name" value="P-loop containing nucleotide triphosphate hydrolases"/>
    <property type="match status" value="1"/>
</dbReference>
<comment type="caution">
    <text evidence="7">The sequence shown here is derived from an EMBL/GenBank/DDBJ whole genome shotgun (WGS) entry which is preliminary data.</text>
</comment>
<accession>A0AAJ0BL06</accession>
<keyword evidence="7" id="KW-0378">Hydrolase</keyword>
<keyword evidence="3" id="KW-0175">Coiled coil</keyword>
<evidence type="ECO:0000259" key="5">
    <source>
        <dbReference type="PROSITE" id="PS51388"/>
    </source>
</evidence>
<dbReference type="GO" id="GO:0005886">
    <property type="term" value="C:plasma membrane"/>
    <property type="evidence" value="ECO:0007669"/>
    <property type="project" value="TreeGrafter"/>
</dbReference>
<evidence type="ECO:0000313" key="7">
    <source>
        <dbReference type="EMBL" id="KAK1759895.1"/>
    </source>
</evidence>
<gene>
    <name evidence="7" type="ORF">QBC47DRAFT_117309</name>
</gene>
<dbReference type="InterPro" id="IPR020850">
    <property type="entry name" value="GED_dom"/>
</dbReference>
<feature type="compositionally biased region" description="Polar residues" evidence="4">
    <location>
        <begin position="558"/>
        <end position="571"/>
    </location>
</feature>
<dbReference type="CDD" id="cd08771">
    <property type="entry name" value="DLP_1"/>
    <property type="match status" value="1"/>
</dbReference>
<feature type="region of interest" description="Disordered" evidence="4">
    <location>
        <begin position="1"/>
        <end position="24"/>
    </location>
</feature>
<dbReference type="SUPFAM" id="SSF52540">
    <property type="entry name" value="P-loop containing nucleoside triphosphate hydrolases"/>
    <property type="match status" value="1"/>
</dbReference>
<dbReference type="SMART" id="SM00053">
    <property type="entry name" value="DYNc"/>
    <property type="match status" value="1"/>
</dbReference>
<dbReference type="InterPro" id="IPR003130">
    <property type="entry name" value="GED"/>
</dbReference>
<dbReference type="Proteomes" id="UP001239445">
    <property type="component" value="Unassembled WGS sequence"/>
</dbReference>
<dbReference type="GO" id="GO:0005874">
    <property type="term" value="C:microtubule"/>
    <property type="evidence" value="ECO:0007669"/>
    <property type="project" value="TreeGrafter"/>
</dbReference>
<feature type="region of interest" description="Disordered" evidence="4">
    <location>
        <begin position="556"/>
        <end position="635"/>
    </location>
</feature>
<keyword evidence="2" id="KW-0342">GTP-binding</keyword>
<dbReference type="PANTHER" id="PTHR11566:SF131">
    <property type="entry name" value="GTPASE, PUTATIVE (AFU_ORTHOLOGUE AFUA_6G07630)-RELATED"/>
    <property type="match status" value="1"/>
</dbReference>
<dbReference type="PROSITE" id="PS51388">
    <property type="entry name" value="GED"/>
    <property type="match status" value="1"/>
</dbReference>
<dbReference type="InterPro" id="IPR027417">
    <property type="entry name" value="P-loop_NTPase"/>
</dbReference>
<keyword evidence="8" id="KW-1185">Reference proteome</keyword>
<protein>
    <submittedName>
        <fullName evidence="7">P-loop containing nucleoside triphosphate hydrolase protein</fullName>
    </submittedName>
</protein>
<evidence type="ECO:0000256" key="3">
    <source>
        <dbReference type="SAM" id="Coils"/>
    </source>
</evidence>
<feature type="domain" description="Dynamin-type G" evidence="6">
    <location>
        <begin position="136"/>
        <end position="477"/>
    </location>
</feature>
<dbReference type="Pfam" id="PF00350">
    <property type="entry name" value="Dynamin_N"/>
    <property type="match status" value="2"/>
</dbReference>
<dbReference type="EMBL" id="MU839828">
    <property type="protein sequence ID" value="KAK1759895.1"/>
    <property type="molecule type" value="Genomic_DNA"/>
</dbReference>
<dbReference type="InterPro" id="IPR045063">
    <property type="entry name" value="Dynamin_N"/>
</dbReference>
<evidence type="ECO:0000256" key="1">
    <source>
        <dbReference type="ARBA" id="ARBA00022741"/>
    </source>
</evidence>
<sequence length="956" mass="107382">MSQRNRSVGVKREAGQPAGMVSPTSTIRDSSIAAALRITRSDAPSVDTRRITQSALGDGDEEGELLLMEVKPRAAPIKVDETITPPSSFIHHGSFAGPAHHSSFIGPNRALKDFGQPLKAINDALGELQARGIQHVVDLPELVLVGDQSSGKSSLMSAIAGLTLPRSSGTCTRCPIHIRVSRADEWSCRVYLKKDFKYVPRDHPITKQDVTARDKFPPWVALDPTLVERCEFKTVRDRFDSEEIETVLRCAQVAILNPRLPYQQFIPKLKGEAEEETRRLHLAHIRERELNAEAQFSPNTVALEVKGPDLADLNFYDLPGVFMSAKRDEDTFLERVVRNLACEYISRPNAIILWAVPMNQDADNSYAFSLIRERDAGDRCVGVMTKADLLPTGSSASWLAMLKGDAHRTGLGYFITSRQGDDLDHQNAMEEAFFNRTADAIGDWPPAFDGFNNRCGVEKLKAFLSEKLGEQFAQVLPQVKDKVKARISEIEMKLQDYPEPPPNPEMHIMRGVAAFSRDVKDRVTDIQFLSGWDRECLEELKNVVLNLKPRFNVKEISPSYSVPSTPKQSTPARPVFITIDDDSPSMTRKRNGAPETPSSSKRQRQERGHVKVEPVDRPGVFSAPAPPFHGTPVRSTRPVARKLMDIRILINQNATPGQPGLVSPQVYTPLYTDAARMWAGHLDHFVNKTLSFLEKHIMSCMHHSFQHMKNTVVYRESKKHLAQFISERHQALSDQLRLIHRLESSRLFTKDEESLSRHKTQEKKMLVRHRHHWRWAAHCGTEDPEKPRNLNELTEEERAQEALKQQKEAAKMGPDPFEHELEVAAYVRGYYLTAANRFIDNVALHVMAGLFPHVSTVIDNYLHEKLGLSGHCSPNPDLFRQLMSEGPETERRRRELKAEIDTLEQAMSIIVNLENDNSGGSNGHPNGLPILTTADPSRLHTVFGPGNYAESELGNA</sequence>
<dbReference type="InterPro" id="IPR000375">
    <property type="entry name" value="Dynamin_stalk"/>
</dbReference>
<evidence type="ECO:0000313" key="8">
    <source>
        <dbReference type="Proteomes" id="UP001239445"/>
    </source>
</evidence>
<feature type="coiled-coil region" evidence="3">
    <location>
        <begin position="886"/>
        <end position="916"/>
    </location>
</feature>
<evidence type="ECO:0000259" key="6">
    <source>
        <dbReference type="PROSITE" id="PS51718"/>
    </source>
</evidence>
<name>A0AAJ0BL06_9PEZI</name>